<evidence type="ECO:0000313" key="8">
    <source>
        <dbReference type="Proteomes" id="UP001222325"/>
    </source>
</evidence>
<evidence type="ECO:0000256" key="4">
    <source>
        <dbReference type="ARBA" id="ARBA00023136"/>
    </source>
</evidence>
<comment type="caution">
    <text evidence="7">The sequence shown here is derived from an EMBL/GenBank/DDBJ whole genome shotgun (WGS) entry which is preliminary data.</text>
</comment>
<dbReference type="Pfam" id="PF04140">
    <property type="entry name" value="ICMT"/>
    <property type="match status" value="1"/>
</dbReference>
<dbReference type="AlphaFoldDB" id="A0AAD6U021"/>
<dbReference type="PANTHER" id="PTHR12714:SF25">
    <property type="entry name" value="CONSERVED HYPOTHETICAL MEMBRANE PROTEIN"/>
    <property type="match status" value="1"/>
</dbReference>
<feature type="transmembrane region" description="Helical" evidence="5">
    <location>
        <begin position="90"/>
        <end position="115"/>
    </location>
</feature>
<gene>
    <name evidence="7" type="ORF">B0H15DRAFT_888884</name>
</gene>
<keyword evidence="8" id="KW-1185">Reference proteome</keyword>
<keyword evidence="2 5" id="KW-0812">Transmembrane</keyword>
<keyword evidence="5" id="KW-0256">Endoplasmic reticulum</keyword>
<evidence type="ECO:0000256" key="5">
    <source>
        <dbReference type="RuleBase" id="RU362022"/>
    </source>
</evidence>
<feature type="signal peptide" evidence="6">
    <location>
        <begin position="1"/>
        <end position="18"/>
    </location>
</feature>
<feature type="transmembrane region" description="Helical" evidence="5">
    <location>
        <begin position="175"/>
        <end position="198"/>
    </location>
</feature>
<reference evidence="7" key="1">
    <citation type="submission" date="2023-03" db="EMBL/GenBank/DDBJ databases">
        <title>Massive genome expansion in bonnet fungi (Mycena s.s.) driven by repeated elements and novel gene families across ecological guilds.</title>
        <authorList>
            <consortium name="Lawrence Berkeley National Laboratory"/>
            <person name="Harder C.B."/>
            <person name="Miyauchi S."/>
            <person name="Viragh M."/>
            <person name="Kuo A."/>
            <person name="Thoen E."/>
            <person name="Andreopoulos B."/>
            <person name="Lu D."/>
            <person name="Skrede I."/>
            <person name="Drula E."/>
            <person name="Henrissat B."/>
            <person name="Morin E."/>
            <person name="Kohler A."/>
            <person name="Barry K."/>
            <person name="LaButti K."/>
            <person name="Morin E."/>
            <person name="Salamov A."/>
            <person name="Lipzen A."/>
            <person name="Mereny Z."/>
            <person name="Hegedus B."/>
            <person name="Baldrian P."/>
            <person name="Stursova M."/>
            <person name="Weitz H."/>
            <person name="Taylor A."/>
            <person name="Grigoriev I.V."/>
            <person name="Nagy L.G."/>
            <person name="Martin F."/>
            <person name="Kauserud H."/>
        </authorList>
    </citation>
    <scope>NUCLEOTIDE SEQUENCE</scope>
    <source>
        <strain evidence="7">CBHHK173m</strain>
    </source>
</reference>
<protein>
    <recommendedName>
        <fullName evidence="5">Protein-S-isoprenylcysteine O-methyltransferase</fullName>
        <ecNumber evidence="5">2.1.1.100</ecNumber>
    </recommendedName>
</protein>
<evidence type="ECO:0000256" key="1">
    <source>
        <dbReference type="ARBA" id="ARBA00004141"/>
    </source>
</evidence>
<keyword evidence="5" id="KW-0949">S-adenosyl-L-methionine</keyword>
<keyword evidence="5" id="KW-0489">Methyltransferase</keyword>
<comment type="similarity">
    <text evidence="5">Belongs to the class VI-like SAM-binding methyltransferase superfamily. Isoprenylcysteine carboxyl methyltransferase family.</text>
</comment>
<evidence type="ECO:0000256" key="2">
    <source>
        <dbReference type="ARBA" id="ARBA00022692"/>
    </source>
</evidence>
<dbReference type="GO" id="GO:0032259">
    <property type="term" value="P:methylation"/>
    <property type="evidence" value="ECO:0007669"/>
    <property type="project" value="UniProtKB-KW"/>
</dbReference>
<dbReference type="InterPro" id="IPR007269">
    <property type="entry name" value="ICMT_MeTrfase"/>
</dbReference>
<feature type="chain" id="PRO_5042147811" description="Protein-S-isoprenylcysteine O-methyltransferase" evidence="6">
    <location>
        <begin position="19"/>
        <end position="233"/>
    </location>
</feature>
<keyword evidence="6" id="KW-0732">Signal</keyword>
<proteinExistence type="inferred from homology"/>
<dbReference type="Gene3D" id="1.20.120.1630">
    <property type="match status" value="1"/>
</dbReference>
<keyword evidence="5" id="KW-0808">Transferase</keyword>
<dbReference type="PANTHER" id="PTHR12714">
    <property type="entry name" value="PROTEIN-S ISOPRENYLCYSTEINE O-METHYLTRANSFERASE"/>
    <property type="match status" value="1"/>
</dbReference>
<dbReference type="EC" id="2.1.1.100" evidence="5"/>
<accession>A0AAD6U021</accession>
<comment type="subcellular location">
    <subcellularLocation>
        <location evidence="5">Endoplasmic reticulum membrane</location>
        <topology evidence="5">Multi-pass membrane protein</topology>
    </subcellularLocation>
    <subcellularLocation>
        <location evidence="1">Membrane</location>
        <topology evidence="1">Multi-pass membrane protein</topology>
    </subcellularLocation>
</comment>
<dbReference type="GO" id="GO:0004671">
    <property type="term" value="F:protein C-terminal S-isoprenylcysteine carboxyl O-methyltransferase activity"/>
    <property type="evidence" value="ECO:0007669"/>
    <property type="project" value="UniProtKB-EC"/>
</dbReference>
<comment type="catalytic activity">
    <reaction evidence="5">
        <text>[protein]-C-terminal S-[(2E,6E)-farnesyl]-L-cysteine + S-adenosyl-L-methionine = [protein]-C-terminal S-[(2E,6E)-farnesyl]-L-cysteine methyl ester + S-adenosyl-L-homocysteine</text>
        <dbReference type="Rhea" id="RHEA:21672"/>
        <dbReference type="Rhea" id="RHEA-COMP:12125"/>
        <dbReference type="Rhea" id="RHEA-COMP:12126"/>
        <dbReference type="ChEBI" id="CHEBI:57856"/>
        <dbReference type="ChEBI" id="CHEBI:59789"/>
        <dbReference type="ChEBI" id="CHEBI:90510"/>
        <dbReference type="ChEBI" id="CHEBI:90511"/>
        <dbReference type="EC" id="2.1.1.100"/>
    </reaction>
</comment>
<name>A0AAD6U021_9AGAR</name>
<evidence type="ECO:0000256" key="6">
    <source>
        <dbReference type="SAM" id="SignalP"/>
    </source>
</evidence>
<keyword evidence="4 5" id="KW-0472">Membrane</keyword>
<dbReference type="GO" id="GO:0005789">
    <property type="term" value="C:endoplasmic reticulum membrane"/>
    <property type="evidence" value="ECO:0007669"/>
    <property type="project" value="UniProtKB-SubCell"/>
</dbReference>
<feature type="transmembrane region" description="Helical" evidence="5">
    <location>
        <begin position="48"/>
        <end position="70"/>
    </location>
</feature>
<keyword evidence="3 5" id="KW-1133">Transmembrane helix</keyword>
<dbReference type="EMBL" id="JARJCN010000040">
    <property type="protein sequence ID" value="KAJ7083590.1"/>
    <property type="molecule type" value="Genomic_DNA"/>
</dbReference>
<dbReference type="Proteomes" id="UP001222325">
    <property type="component" value="Unassembled WGS sequence"/>
</dbReference>
<sequence length="233" mass="26029">MPVTPWFKILMMLVVLVAHHYTTSPPVAPPGRNDRVYSWQLFDKCSRVIGVFSQLLVVAFFLCEGLLAVSTEDAGILHIICPRPTSNLTAIAGMPPLSVFALLIVLVGSAGRIWCYQALGRLFTYEVTIRPSHTLVTHGLYQWVRHPGYTSLFTHLGGMILLHMAPGSWNYECGIMHTGFAWGVWAWILIIIFSVASLSRRGNVEDSILKAEFGKQWESYSSTVTYKFIPGLI</sequence>
<evidence type="ECO:0000313" key="7">
    <source>
        <dbReference type="EMBL" id="KAJ7083590.1"/>
    </source>
</evidence>
<evidence type="ECO:0000256" key="3">
    <source>
        <dbReference type="ARBA" id="ARBA00022989"/>
    </source>
</evidence>
<organism evidence="7 8">
    <name type="scientific">Mycena belliarum</name>
    <dbReference type="NCBI Taxonomy" id="1033014"/>
    <lineage>
        <taxon>Eukaryota</taxon>
        <taxon>Fungi</taxon>
        <taxon>Dikarya</taxon>
        <taxon>Basidiomycota</taxon>
        <taxon>Agaricomycotina</taxon>
        <taxon>Agaricomycetes</taxon>
        <taxon>Agaricomycetidae</taxon>
        <taxon>Agaricales</taxon>
        <taxon>Marasmiineae</taxon>
        <taxon>Mycenaceae</taxon>
        <taxon>Mycena</taxon>
    </lineage>
</organism>
<feature type="transmembrane region" description="Helical" evidence="5">
    <location>
        <begin position="149"/>
        <end position="169"/>
    </location>
</feature>